<comment type="caution">
    <text evidence="10">The sequence shown here is derived from an EMBL/GenBank/DDBJ whole genome shotgun (WGS) entry which is preliminary data.</text>
</comment>
<dbReference type="SUPFAM" id="SSF57884">
    <property type="entry name" value="Ada DNA repair protein, N-terminal domain (N-Ada 10)"/>
    <property type="match status" value="1"/>
</dbReference>
<organism evidence="10 11">
    <name type="scientific">Pseudonocardia kongjuensis</name>
    <dbReference type="NCBI Taxonomy" id="102227"/>
    <lineage>
        <taxon>Bacteria</taxon>
        <taxon>Bacillati</taxon>
        <taxon>Actinomycetota</taxon>
        <taxon>Actinomycetes</taxon>
        <taxon>Pseudonocardiales</taxon>
        <taxon>Pseudonocardiaceae</taxon>
        <taxon>Pseudonocardia</taxon>
    </lineage>
</organism>
<dbReference type="PROSITE" id="PS00374">
    <property type="entry name" value="MGMT"/>
    <property type="match status" value="1"/>
</dbReference>
<evidence type="ECO:0000256" key="4">
    <source>
        <dbReference type="ARBA" id="ARBA00022763"/>
    </source>
</evidence>
<dbReference type="InterPro" id="IPR004026">
    <property type="entry name" value="Ada_DNA_repair_Zn-bd"/>
</dbReference>
<dbReference type="InterPro" id="IPR036388">
    <property type="entry name" value="WH-like_DNA-bd_sf"/>
</dbReference>
<dbReference type="Proteomes" id="UP001501414">
    <property type="component" value="Unassembled WGS sequence"/>
</dbReference>
<dbReference type="Pfam" id="PF02805">
    <property type="entry name" value="Ada_Zn_binding"/>
    <property type="match status" value="1"/>
</dbReference>
<evidence type="ECO:0000256" key="3">
    <source>
        <dbReference type="ARBA" id="ARBA00022679"/>
    </source>
</evidence>
<dbReference type="RefSeq" id="WP_344021658.1">
    <property type="nucleotide sequence ID" value="NZ_BAAAJK010000007.1"/>
</dbReference>
<dbReference type="NCBIfam" id="TIGR00589">
    <property type="entry name" value="ogt"/>
    <property type="match status" value="1"/>
</dbReference>
<dbReference type="PANTHER" id="PTHR10815">
    <property type="entry name" value="METHYLATED-DNA--PROTEIN-CYSTEINE METHYLTRANSFERASE"/>
    <property type="match status" value="1"/>
</dbReference>
<evidence type="ECO:0000256" key="5">
    <source>
        <dbReference type="ARBA" id="ARBA00023159"/>
    </source>
</evidence>
<evidence type="ECO:0000259" key="9">
    <source>
        <dbReference type="Pfam" id="PF02805"/>
    </source>
</evidence>
<dbReference type="PANTHER" id="PTHR10815:SF13">
    <property type="entry name" value="METHYLATED-DNA--PROTEIN-CYSTEINE METHYLTRANSFERASE"/>
    <property type="match status" value="1"/>
</dbReference>
<gene>
    <name evidence="10" type="ORF">GCM10009613_24780</name>
</gene>
<dbReference type="InterPro" id="IPR035451">
    <property type="entry name" value="Ada-like_dom_sf"/>
</dbReference>
<dbReference type="Gene3D" id="1.10.10.10">
    <property type="entry name" value="Winged helix-like DNA-binding domain superfamily/Winged helix DNA-binding domain"/>
    <property type="match status" value="1"/>
</dbReference>
<feature type="domain" description="Ada DNA repair metal-binding" evidence="9">
    <location>
        <begin position="205"/>
        <end position="255"/>
    </location>
</feature>
<reference evidence="11" key="1">
    <citation type="journal article" date="2019" name="Int. J. Syst. Evol. Microbiol.">
        <title>The Global Catalogue of Microorganisms (GCM) 10K type strain sequencing project: providing services to taxonomists for standard genome sequencing and annotation.</title>
        <authorList>
            <consortium name="The Broad Institute Genomics Platform"/>
            <consortium name="The Broad Institute Genome Sequencing Center for Infectious Disease"/>
            <person name="Wu L."/>
            <person name="Ma J."/>
        </authorList>
    </citation>
    <scope>NUCLEOTIDE SEQUENCE [LARGE SCALE GENOMIC DNA]</scope>
    <source>
        <strain evidence="11">JCM 11896</strain>
    </source>
</reference>
<keyword evidence="3" id="KW-0808">Transferase</keyword>
<protein>
    <recommendedName>
        <fullName evidence="12">Methylated-DNA--[protein]-cysteine S-methyltransferase</fullName>
    </recommendedName>
</protein>
<dbReference type="Pfam" id="PF01035">
    <property type="entry name" value="DNA_binding_1"/>
    <property type="match status" value="1"/>
</dbReference>
<dbReference type="InterPro" id="IPR014048">
    <property type="entry name" value="MethylDNA_cys_MeTrfase_DNA-bd"/>
</dbReference>
<dbReference type="SUPFAM" id="SSF46767">
    <property type="entry name" value="Methylated DNA-protein cysteine methyltransferase, C-terminal domain"/>
    <property type="match status" value="1"/>
</dbReference>
<accession>A0ABP4IDH3</accession>
<keyword evidence="5" id="KW-0010">Activator</keyword>
<evidence type="ECO:0000313" key="10">
    <source>
        <dbReference type="EMBL" id="GAA1388016.1"/>
    </source>
</evidence>
<evidence type="ECO:0000256" key="6">
    <source>
        <dbReference type="ARBA" id="ARBA00023204"/>
    </source>
</evidence>
<feature type="domain" description="Methylated-DNA-[protein]-cysteine S-methyltransferase DNA binding" evidence="8">
    <location>
        <begin position="113"/>
        <end position="193"/>
    </location>
</feature>
<proteinExistence type="predicted"/>
<dbReference type="EMBL" id="BAAAJK010000007">
    <property type="protein sequence ID" value="GAA1388016.1"/>
    <property type="molecule type" value="Genomic_DNA"/>
</dbReference>
<evidence type="ECO:0000256" key="2">
    <source>
        <dbReference type="ARBA" id="ARBA00022603"/>
    </source>
</evidence>
<evidence type="ECO:0000259" key="8">
    <source>
        <dbReference type="Pfam" id="PF01035"/>
    </source>
</evidence>
<comment type="catalytic activity">
    <reaction evidence="7">
        <text>a 6-O-methyl-2'-deoxyguanosine in DNA + L-cysteinyl-[protein] = S-methyl-L-cysteinyl-[protein] + a 2'-deoxyguanosine in DNA</text>
        <dbReference type="Rhea" id="RHEA:24000"/>
        <dbReference type="Rhea" id="RHEA-COMP:10131"/>
        <dbReference type="Rhea" id="RHEA-COMP:10132"/>
        <dbReference type="Rhea" id="RHEA-COMP:11367"/>
        <dbReference type="Rhea" id="RHEA-COMP:11368"/>
        <dbReference type="ChEBI" id="CHEBI:29950"/>
        <dbReference type="ChEBI" id="CHEBI:82612"/>
        <dbReference type="ChEBI" id="CHEBI:85445"/>
        <dbReference type="ChEBI" id="CHEBI:85448"/>
        <dbReference type="EC" id="2.1.1.63"/>
    </reaction>
</comment>
<comment type="catalytic activity">
    <reaction evidence="1">
        <text>a 4-O-methyl-thymidine in DNA + L-cysteinyl-[protein] = a thymidine in DNA + S-methyl-L-cysteinyl-[protein]</text>
        <dbReference type="Rhea" id="RHEA:53428"/>
        <dbReference type="Rhea" id="RHEA-COMP:10131"/>
        <dbReference type="Rhea" id="RHEA-COMP:10132"/>
        <dbReference type="Rhea" id="RHEA-COMP:13555"/>
        <dbReference type="Rhea" id="RHEA-COMP:13556"/>
        <dbReference type="ChEBI" id="CHEBI:29950"/>
        <dbReference type="ChEBI" id="CHEBI:82612"/>
        <dbReference type="ChEBI" id="CHEBI:137386"/>
        <dbReference type="ChEBI" id="CHEBI:137387"/>
        <dbReference type="EC" id="2.1.1.63"/>
    </reaction>
</comment>
<keyword evidence="6" id="KW-0234">DNA repair</keyword>
<dbReference type="CDD" id="cd06445">
    <property type="entry name" value="ATase"/>
    <property type="match status" value="1"/>
</dbReference>
<dbReference type="Gene3D" id="3.40.10.10">
    <property type="entry name" value="DNA Methylphosphotriester Repair Domain"/>
    <property type="match status" value="1"/>
</dbReference>
<evidence type="ECO:0000256" key="1">
    <source>
        <dbReference type="ARBA" id="ARBA00001286"/>
    </source>
</evidence>
<sequence length="258" mass="27173">MTPPTPATPPTDPLLAALTGLGATAPAGFDDLVFTQWTNAPSRLGDVRVAFAADGAQFVRPVAGTDDATFAAEYRSRFARPLRPARRLPAGIGPALRGAAGARPELDLAAGSPFERAVLAATRRIPAGQVRPYSWVAREAGHPGAVRAAGTVLARNPLPLLVPCHRVVRADGALGGYMFGPDRKAELLTAEGADLTELASLTRAGVHFLASDTTGIVCFPTCRDARRITPAHRHGFRTLDDARRAGYRPCRTCRPAAA</sequence>
<dbReference type="InterPro" id="IPR036217">
    <property type="entry name" value="MethylDNA_cys_MeTrfase_DNAb"/>
</dbReference>
<evidence type="ECO:0008006" key="12">
    <source>
        <dbReference type="Google" id="ProtNLM"/>
    </source>
</evidence>
<keyword evidence="11" id="KW-1185">Reference proteome</keyword>
<dbReference type="InterPro" id="IPR001497">
    <property type="entry name" value="MethylDNA_cys_MeTrfase_AS"/>
</dbReference>
<evidence type="ECO:0000256" key="7">
    <source>
        <dbReference type="ARBA" id="ARBA00049348"/>
    </source>
</evidence>
<keyword evidence="2" id="KW-0489">Methyltransferase</keyword>
<name>A0ABP4IDH3_9PSEU</name>
<keyword evidence="4" id="KW-0227">DNA damage</keyword>
<evidence type="ECO:0000313" key="11">
    <source>
        <dbReference type="Proteomes" id="UP001501414"/>
    </source>
</evidence>